<dbReference type="Gene3D" id="1.10.1780.10">
    <property type="entry name" value="Clp, N-terminal domain"/>
    <property type="match status" value="1"/>
</dbReference>
<comment type="similarity">
    <text evidence="1">Belongs to the ClpA/ClpB family.</text>
</comment>
<evidence type="ECO:0000259" key="4">
    <source>
        <dbReference type="Pfam" id="PF23569"/>
    </source>
</evidence>
<evidence type="ECO:0000256" key="1">
    <source>
        <dbReference type="ARBA" id="ARBA00008675"/>
    </source>
</evidence>
<keyword evidence="6" id="KW-1185">Reference proteome</keyword>
<evidence type="ECO:0000313" key="5">
    <source>
        <dbReference type="EMBL" id="WOL07408.1"/>
    </source>
</evidence>
<sequence>MNLYCAERPNTGGRKHHRATRSPRSPQSLQLLALKIEVEHLVVSILDDLSVSRVMREVGFCSTQVKSNVEKAPNLDSTINSKPIKTKPSVQAKIDDNDDEAAVIKALVSEERRSTLMIVGESLNAMDTIVRGVTERVENGQVPEVLINAAFITLTLFSFKHMSREEVAEKIAELREVLMRISCWEGRGVVVYLGDLKWIVEEIKGRRPSLIGPLEHVVMEIRSLLFDEIAGQVPL</sequence>
<organism evidence="5 6">
    <name type="scientific">Canna indica</name>
    <name type="common">Indian-shot</name>
    <dbReference type="NCBI Taxonomy" id="4628"/>
    <lineage>
        <taxon>Eukaryota</taxon>
        <taxon>Viridiplantae</taxon>
        <taxon>Streptophyta</taxon>
        <taxon>Embryophyta</taxon>
        <taxon>Tracheophyta</taxon>
        <taxon>Spermatophyta</taxon>
        <taxon>Magnoliopsida</taxon>
        <taxon>Liliopsida</taxon>
        <taxon>Zingiberales</taxon>
        <taxon>Cannaceae</taxon>
        <taxon>Canna</taxon>
    </lineage>
</organism>
<keyword evidence="2" id="KW-0677">Repeat</keyword>
<name>A0AAQ3QFM3_9LILI</name>
<dbReference type="Pfam" id="PF23569">
    <property type="entry name" value="NBD_SMAX1"/>
    <property type="match status" value="1"/>
</dbReference>
<proteinExistence type="inferred from homology"/>
<dbReference type="PANTHER" id="PTHR43572:SF31">
    <property type="entry name" value="PROTEIN SMAX1-LIKE 3"/>
    <property type="match status" value="1"/>
</dbReference>
<reference evidence="5 6" key="1">
    <citation type="submission" date="2023-10" db="EMBL/GenBank/DDBJ databases">
        <title>Chromosome-scale genome assembly provides insights into flower coloration mechanisms of Canna indica.</title>
        <authorList>
            <person name="Li C."/>
        </authorList>
    </citation>
    <scope>NUCLEOTIDE SEQUENCE [LARGE SCALE GENOMIC DNA]</scope>
    <source>
        <tissue evidence="5">Flower</tissue>
    </source>
</reference>
<dbReference type="InterPro" id="IPR058680">
    <property type="entry name" value="NBD_SMAX1-like"/>
</dbReference>
<dbReference type="AlphaFoldDB" id="A0AAQ3QFM3"/>
<gene>
    <name evidence="5" type="ORF">Cni_G16149</name>
</gene>
<dbReference type="PANTHER" id="PTHR43572">
    <property type="entry name" value="CHAPERONE PROTEIN CLPD, CHLOROPLASTIC"/>
    <property type="match status" value="1"/>
</dbReference>
<dbReference type="Proteomes" id="UP001327560">
    <property type="component" value="Chromosome 5"/>
</dbReference>
<dbReference type="InterPro" id="IPR036628">
    <property type="entry name" value="Clp_N_dom_sf"/>
</dbReference>
<accession>A0AAQ3QFM3</accession>
<dbReference type="EMBL" id="CP136894">
    <property type="protein sequence ID" value="WOL07408.1"/>
    <property type="molecule type" value="Genomic_DNA"/>
</dbReference>
<dbReference type="InterPro" id="IPR051650">
    <property type="entry name" value="SL_signaling_regulator"/>
</dbReference>
<evidence type="ECO:0000256" key="3">
    <source>
        <dbReference type="SAM" id="MobiDB-lite"/>
    </source>
</evidence>
<evidence type="ECO:0000256" key="2">
    <source>
        <dbReference type="ARBA" id="ARBA00022737"/>
    </source>
</evidence>
<feature type="domain" description="SMAX1-like nucleotide binding" evidence="4">
    <location>
        <begin position="97"/>
        <end position="227"/>
    </location>
</feature>
<evidence type="ECO:0000313" key="6">
    <source>
        <dbReference type="Proteomes" id="UP001327560"/>
    </source>
</evidence>
<feature type="region of interest" description="Disordered" evidence="3">
    <location>
        <begin position="1"/>
        <end position="26"/>
    </location>
</feature>
<protein>
    <submittedName>
        <fullName evidence="5">Protein SMAX1-LIKE 3-like isoform X2</fullName>
    </submittedName>
</protein>